<evidence type="ECO:0000259" key="1">
    <source>
        <dbReference type="Pfam" id="PF13472"/>
    </source>
</evidence>
<dbReference type="InterPro" id="IPR013830">
    <property type="entry name" value="SGNH_hydro"/>
</dbReference>
<sequence>MRVLFIGDSLGLPRPHRINKYAPNEKELAVAYEETYSSIINMELVRKYNLNPYVEVINRCKRFYTIKNVYEEFSDHLFFFEPDVIVMQVGIVDCWFREELKGKQLVSKDNYEIYLKNILTLLEHRPNCRLIIIGIAPTSTKMEDRFNGINQEIATYNTILKSKINNKNVFYVDMEKYIKPDSVHEYLLPDDHHLNKYGNKLLAELIQDILIAFIESDKGVGFFNQEQYKNALDSFQVSLQRYPYYLDNVYNTLVLAYQLKEQDILEKIVSYIKEFQLKDERILEFLNMVRGR</sequence>
<dbReference type="EMBL" id="JBDIML010000006">
    <property type="protein sequence ID" value="MEN2768683.1"/>
    <property type="molecule type" value="Genomic_DNA"/>
</dbReference>
<dbReference type="Pfam" id="PF13472">
    <property type="entry name" value="Lipase_GDSL_2"/>
    <property type="match status" value="1"/>
</dbReference>
<accession>A0ABU9XK64</accession>
<dbReference type="PANTHER" id="PTHR30383">
    <property type="entry name" value="THIOESTERASE 1/PROTEASE 1/LYSOPHOSPHOLIPASE L1"/>
    <property type="match status" value="1"/>
</dbReference>
<comment type="caution">
    <text evidence="2">The sequence shown here is derived from an EMBL/GenBank/DDBJ whole genome shotgun (WGS) entry which is preliminary data.</text>
</comment>
<feature type="domain" description="SGNH hydrolase-type esterase" evidence="1">
    <location>
        <begin position="59"/>
        <end position="201"/>
    </location>
</feature>
<dbReference type="SUPFAM" id="SSF52266">
    <property type="entry name" value="SGNH hydrolase"/>
    <property type="match status" value="1"/>
</dbReference>
<evidence type="ECO:0000313" key="3">
    <source>
        <dbReference type="Proteomes" id="UP001444625"/>
    </source>
</evidence>
<name>A0ABU9XK64_9BACI</name>
<reference evidence="2 3" key="1">
    <citation type="submission" date="2024-05" db="EMBL/GenBank/DDBJ databases">
        <authorList>
            <person name="Haq I."/>
            <person name="Ullah Z."/>
            <person name="Ahmad R."/>
            <person name="Li M."/>
            <person name="Tong Y."/>
        </authorList>
    </citation>
    <scope>NUCLEOTIDE SEQUENCE [LARGE SCALE GENOMIC DNA]</scope>
    <source>
        <strain evidence="2 3">16A2E</strain>
    </source>
</reference>
<organism evidence="2 3">
    <name type="scientific">Ornithinibacillus xuwenensis</name>
    <dbReference type="NCBI Taxonomy" id="3144668"/>
    <lineage>
        <taxon>Bacteria</taxon>
        <taxon>Bacillati</taxon>
        <taxon>Bacillota</taxon>
        <taxon>Bacilli</taxon>
        <taxon>Bacillales</taxon>
        <taxon>Bacillaceae</taxon>
        <taxon>Ornithinibacillus</taxon>
    </lineage>
</organism>
<dbReference type="InterPro" id="IPR036514">
    <property type="entry name" value="SGNH_hydro_sf"/>
</dbReference>
<gene>
    <name evidence="2" type="ORF">ABC228_15980</name>
</gene>
<keyword evidence="3" id="KW-1185">Reference proteome</keyword>
<dbReference type="Proteomes" id="UP001444625">
    <property type="component" value="Unassembled WGS sequence"/>
</dbReference>
<proteinExistence type="predicted"/>
<protein>
    <submittedName>
        <fullName evidence="2">GDSL-type esterase/lipase family protein</fullName>
    </submittedName>
</protein>
<dbReference type="RefSeq" id="WP_345826177.1">
    <property type="nucleotide sequence ID" value="NZ_JBDIML010000006.1"/>
</dbReference>
<dbReference type="Gene3D" id="3.40.50.1110">
    <property type="entry name" value="SGNH hydrolase"/>
    <property type="match status" value="1"/>
</dbReference>
<dbReference type="InterPro" id="IPR051532">
    <property type="entry name" value="Ester_Hydrolysis_Enzymes"/>
</dbReference>
<evidence type="ECO:0000313" key="2">
    <source>
        <dbReference type="EMBL" id="MEN2768683.1"/>
    </source>
</evidence>